<feature type="binding site" evidence="15">
    <location>
        <position position="189"/>
    </location>
    <ligand>
        <name>FAD</name>
        <dbReference type="ChEBI" id="CHEBI:57692"/>
    </ligand>
</feature>
<keyword evidence="10" id="KW-0560">Oxidoreductase</keyword>
<dbReference type="SUPFAM" id="SSF56645">
    <property type="entry name" value="Acyl-CoA dehydrogenase NM domain-like"/>
    <property type="match status" value="1"/>
</dbReference>
<dbReference type="InterPro" id="IPR002655">
    <property type="entry name" value="Acyl-CoA_oxidase_C"/>
</dbReference>
<reference evidence="19 20" key="1">
    <citation type="journal article" date="2015" name="Nat. Commun.">
        <title>Outbred genome sequencing and CRISPR/Cas9 gene editing in butterflies.</title>
        <authorList>
            <person name="Li X."/>
            <person name="Fan D."/>
            <person name="Zhang W."/>
            <person name="Liu G."/>
            <person name="Zhang L."/>
            <person name="Zhao L."/>
            <person name="Fang X."/>
            <person name="Chen L."/>
            <person name="Dong Y."/>
            <person name="Chen Y."/>
            <person name="Ding Y."/>
            <person name="Zhao R."/>
            <person name="Feng M."/>
            <person name="Zhu Y."/>
            <person name="Feng Y."/>
            <person name="Jiang X."/>
            <person name="Zhu D."/>
            <person name="Xiang H."/>
            <person name="Feng X."/>
            <person name="Li S."/>
            <person name="Wang J."/>
            <person name="Zhang G."/>
            <person name="Kronforst M.R."/>
            <person name="Wang W."/>
        </authorList>
    </citation>
    <scope>NUCLEOTIDE SEQUENCE [LARGE SCALE GENOMIC DNA]</scope>
    <source>
        <strain evidence="19">Ya'a_city_454_Px</strain>
        <tissue evidence="19">Whole body</tissue>
    </source>
</reference>
<dbReference type="Pfam" id="PF01756">
    <property type="entry name" value="ACOX"/>
    <property type="match status" value="2"/>
</dbReference>
<dbReference type="InterPro" id="IPR037069">
    <property type="entry name" value="AcylCoA_DH/ox_N_sf"/>
</dbReference>
<keyword evidence="11" id="KW-0443">Lipid metabolism</keyword>
<evidence type="ECO:0000256" key="15">
    <source>
        <dbReference type="PIRSR" id="PIRSR000168-2"/>
    </source>
</evidence>
<evidence type="ECO:0000256" key="9">
    <source>
        <dbReference type="ARBA" id="ARBA00022840"/>
    </source>
</evidence>
<dbReference type="Pfam" id="PF22924">
    <property type="entry name" value="ACOX_C_alpha1"/>
    <property type="match status" value="1"/>
</dbReference>
<feature type="domain" description="Acyl-coenzyme A oxidase N-terminal" evidence="17">
    <location>
        <begin position="18"/>
        <end position="144"/>
    </location>
</feature>
<dbReference type="Proteomes" id="UP000053268">
    <property type="component" value="Unassembled WGS sequence"/>
</dbReference>
<dbReference type="GO" id="GO:0005524">
    <property type="term" value="F:ATP binding"/>
    <property type="evidence" value="ECO:0007669"/>
    <property type="project" value="UniProtKB-KW"/>
</dbReference>
<dbReference type="Gene3D" id="2.40.110.10">
    <property type="entry name" value="Butyryl-CoA Dehydrogenase, subunit A, domain 2"/>
    <property type="match status" value="1"/>
</dbReference>
<gene>
    <name evidence="19" type="ORF">RR46_02639</name>
</gene>
<dbReference type="InterPro" id="IPR036250">
    <property type="entry name" value="AcylCo_DH-like_C"/>
</dbReference>
<dbReference type="Gene3D" id="1.10.540.10">
    <property type="entry name" value="Acyl-CoA dehydrogenase/oxidase, N-terminal domain"/>
    <property type="match status" value="1"/>
</dbReference>
<dbReference type="InterPro" id="IPR055060">
    <property type="entry name" value="ACOX_C_alpha1"/>
</dbReference>
<evidence type="ECO:0000256" key="6">
    <source>
        <dbReference type="ARBA" id="ARBA00022741"/>
    </source>
</evidence>
<evidence type="ECO:0000313" key="19">
    <source>
        <dbReference type="EMBL" id="KPJ00251.1"/>
    </source>
</evidence>
<evidence type="ECO:0000259" key="17">
    <source>
        <dbReference type="Pfam" id="PF14749"/>
    </source>
</evidence>
<dbReference type="GO" id="GO:0071949">
    <property type="term" value="F:FAD binding"/>
    <property type="evidence" value="ECO:0007669"/>
    <property type="project" value="InterPro"/>
</dbReference>
<dbReference type="Gene3D" id="1.20.140.10">
    <property type="entry name" value="Butyryl-CoA Dehydrogenase, subunit A, domain 3"/>
    <property type="match status" value="2"/>
</dbReference>
<evidence type="ECO:0000256" key="14">
    <source>
        <dbReference type="PIRSR" id="PIRSR000168-1"/>
    </source>
</evidence>
<protein>
    <recommendedName>
        <fullName evidence="13">Acyl-coenzyme A oxidase</fullName>
    </recommendedName>
</protein>
<name>A0A194Q9Z7_PAPXU</name>
<dbReference type="GO" id="GO:0005777">
    <property type="term" value="C:peroxisome"/>
    <property type="evidence" value="ECO:0007669"/>
    <property type="project" value="UniProtKB-SubCell"/>
</dbReference>
<evidence type="ECO:0000256" key="7">
    <source>
        <dbReference type="ARBA" id="ARBA00022827"/>
    </source>
</evidence>
<dbReference type="GO" id="GO:0055088">
    <property type="term" value="P:lipid homeostasis"/>
    <property type="evidence" value="ECO:0007669"/>
    <property type="project" value="TreeGrafter"/>
</dbReference>
<feature type="binding site" evidence="15">
    <location>
        <position position="150"/>
    </location>
    <ligand>
        <name>FAD</name>
        <dbReference type="ChEBI" id="CHEBI:57692"/>
    </ligand>
</feature>
<dbReference type="FunFam" id="1.10.540.10:FF:000006">
    <property type="entry name" value="Acyl-coenzyme A oxidase"/>
    <property type="match status" value="1"/>
</dbReference>
<dbReference type="InterPro" id="IPR009100">
    <property type="entry name" value="AcylCoA_DH/oxidase_NM_dom_sf"/>
</dbReference>
<evidence type="ECO:0000256" key="4">
    <source>
        <dbReference type="ARBA" id="ARBA00006288"/>
    </source>
</evidence>
<dbReference type="PANTHER" id="PTHR10909">
    <property type="entry name" value="ELECTRON TRANSPORT OXIDOREDUCTASE"/>
    <property type="match status" value="1"/>
</dbReference>
<dbReference type="InterPro" id="IPR029320">
    <property type="entry name" value="Acyl-CoA_ox_N"/>
</dbReference>
<dbReference type="InterPro" id="IPR012258">
    <property type="entry name" value="Acyl-CoA_oxidase"/>
</dbReference>
<dbReference type="PANTHER" id="PTHR10909:SF250">
    <property type="entry name" value="PEROXISOMAL ACYL-COENZYME A OXIDASE 1"/>
    <property type="match status" value="1"/>
</dbReference>
<comment type="cofactor">
    <cofactor evidence="1">
        <name>FAD</name>
        <dbReference type="ChEBI" id="CHEBI:57692"/>
    </cofactor>
</comment>
<evidence type="ECO:0000256" key="12">
    <source>
        <dbReference type="ARBA" id="ARBA00023140"/>
    </source>
</evidence>
<evidence type="ECO:0000259" key="18">
    <source>
        <dbReference type="Pfam" id="PF22924"/>
    </source>
</evidence>
<evidence type="ECO:0000259" key="16">
    <source>
        <dbReference type="Pfam" id="PF01756"/>
    </source>
</evidence>
<keyword evidence="5 13" id="KW-0285">Flavoprotein</keyword>
<dbReference type="AlphaFoldDB" id="A0A194Q9Z7"/>
<feature type="domain" description="Acyl-CoA oxidase C-terminal" evidence="16">
    <location>
        <begin position="482"/>
        <end position="649"/>
    </location>
</feature>
<keyword evidence="12" id="KW-0576">Peroxisome</keyword>
<comment type="subcellular location">
    <subcellularLocation>
        <location evidence="2">Peroxisome</location>
    </subcellularLocation>
</comment>
<feature type="domain" description="Acyl-CoA oxidase C-terminal" evidence="16">
    <location>
        <begin position="650"/>
        <end position="725"/>
    </location>
</feature>
<dbReference type="FunFam" id="1.20.140.10:FF:000013">
    <property type="entry name" value="Acyl-coenzyme A oxidase"/>
    <property type="match status" value="1"/>
</dbReference>
<evidence type="ECO:0000313" key="20">
    <source>
        <dbReference type="Proteomes" id="UP000053268"/>
    </source>
</evidence>
<evidence type="ECO:0000256" key="3">
    <source>
        <dbReference type="ARBA" id="ARBA00004846"/>
    </source>
</evidence>
<dbReference type="FunFam" id="2.40.110.10:FF:000003">
    <property type="entry name" value="Acyl-coenzyme A oxidase"/>
    <property type="match status" value="1"/>
</dbReference>
<dbReference type="GO" id="GO:0033540">
    <property type="term" value="P:fatty acid beta-oxidation using acyl-CoA oxidase"/>
    <property type="evidence" value="ECO:0007669"/>
    <property type="project" value="TreeGrafter"/>
</dbReference>
<keyword evidence="20" id="KW-1185">Reference proteome</keyword>
<organism evidence="19 20">
    <name type="scientific">Papilio xuthus</name>
    <name type="common">Asian swallowtail butterfly</name>
    <dbReference type="NCBI Taxonomy" id="66420"/>
    <lineage>
        <taxon>Eukaryota</taxon>
        <taxon>Metazoa</taxon>
        <taxon>Ecdysozoa</taxon>
        <taxon>Arthropoda</taxon>
        <taxon>Hexapoda</taxon>
        <taxon>Insecta</taxon>
        <taxon>Pterygota</taxon>
        <taxon>Neoptera</taxon>
        <taxon>Endopterygota</taxon>
        <taxon>Lepidoptera</taxon>
        <taxon>Glossata</taxon>
        <taxon>Ditrysia</taxon>
        <taxon>Papilionoidea</taxon>
        <taxon>Papilionidae</taxon>
        <taxon>Papilioninae</taxon>
        <taxon>Papilio</taxon>
    </lineage>
</organism>
<proteinExistence type="inferred from homology"/>
<evidence type="ECO:0000256" key="1">
    <source>
        <dbReference type="ARBA" id="ARBA00001974"/>
    </source>
</evidence>
<dbReference type="PIRSF" id="PIRSF000168">
    <property type="entry name" value="Acyl-CoA_oxidase"/>
    <property type="match status" value="1"/>
</dbReference>
<sequence>MHKINEDLQKERDKCSFNIQDLITLIDGGPEKTRERKDRENVMLSKREVFDGVPEEYLSHKERYENAIRNSVVAFSLVRKMQEEGKTSINNYRDVVGGLLGSSVLRDGSPLGLHYIMFMPAILNQGNEEQQEKWLPRAWNCSIIGSYAQTELGHGTFIRGLETTATYDAATKQFVLHSPTLTAYKWWPGGLGQTANYCIVVAQLYTKGQCHGIHSFIIQVRDEETHMPLPGIKIGEIGAKLGLNAVNNGFLGFDNFRIPRTNMLMKHAQVLEDGTYVKSRHSKLNYGAMVFVRVVIVFDMVNYLSKAVTIATRFSAVRRQCQLKAGETECQILDYVTQQHKLFVSIAAAHAFRITANNLWLTFNEVNEQLSEGNLQRLPELHALACCLKAVTTADTAACVERCRLACGGHGYMMSSSLPLTYGLVTAACTYEGENTVLLLQTARFLVKTYQQLDSKALTPTVAYFKSAAAEKFCDSWTNTTEGIIRGLQVVAMRKIAHCVIVMTNRVSKGMTFEDAWNMTSVQLVAAAEAHCRVIIMSTFLEEVKEMSRTISPKLKEVLHQLAELYCIYWALEKLSDLLLYTPISQKEVESLRLWYEETLTKLRPNAVGLVDAFDLRDEMLQSTLGSYDGRVYERLMEEAMKSPLNAEPEVESLRLWYEETLTKLRPNAVGLVDAFDLRDEMLQSTLGSYDGRVYERLMEEAMKSPLNAEPVNHTFHKYLKPFMQGKL</sequence>
<evidence type="ECO:0000256" key="13">
    <source>
        <dbReference type="PIRNR" id="PIRNR000168"/>
    </source>
</evidence>
<dbReference type="STRING" id="66420.A0A194Q9Z7"/>
<keyword evidence="7 13" id="KW-0274">FAD</keyword>
<feature type="domain" description="Acyl-CoA oxidase C-alpha1" evidence="18">
    <location>
        <begin position="286"/>
        <end position="447"/>
    </location>
</feature>
<dbReference type="GO" id="GO:0003997">
    <property type="term" value="F:acyl-CoA oxidase activity"/>
    <property type="evidence" value="ECO:0007669"/>
    <property type="project" value="InterPro"/>
</dbReference>
<keyword evidence="9" id="KW-0067">ATP-binding</keyword>
<dbReference type="SUPFAM" id="SSF47203">
    <property type="entry name" value="Acyl-CoA dehydrogenase C-terminal domain-like"/>
    <property type="match status" value="3"/>
</dbReference>
<evidence type="ECO:0000256" key="10">
    <source>
        <dbReference type="ARBA" id="ARBA00023002"/>
    </source>
</evidence>
<dbReference type="GO" id="GO:0005504">
    <property type="term" value="F:fatty acid binding"/>
    <property type="evidence" value="ECO:0007669"/>
    <property type="project" value="TreeGrafter"/>
</dbReference>
<evidence type="ECO:0000256" key="8">
    <source>
        <dbReference type="ARBA" id="ARBA00022832"/>
    </source>
</evidence>
<comment type="similarity">
    <text evidence="4 13">Belongs to the acyl-CoA oxidase family.</text>
</comment>
<dbReference type="InterPro" id="IPR046373">
    <property type="entry name" value="Acyl-CoA_Oxase/DH_mid-dom_sf"/>
</dbReference>
<evidence type="ECO:0000256" key="11">
    <source>
        <dbReference type="ARBA" id="ARBA00023098"/>
    </source>
</evidence>
<keyword evidence="6" id="KW-0547">Nucleotide-binding</keyword>
<feature type="active site" description="Proton acceptor" evidence="14">
    <location>
        <position position="432"/>
    </location>
</feature>
<dbReference type="FunFam" id="1.20.140.10:FF:000005">
    <property type="entry name" value="Acyl-coenzyme A oxidase"/>
    <property type="match status" value="1"/>
</dbReference>
<dbReference type="Pfam" id="PF14749">
    <property type="entry name" value="Acyl-CoA_ox_N"/>
    <property type="match status" value="1"/>
</dbReference>
<keyword evidence="8" id="KW-0276">Fatty acid metabolism</keyword>
<evidence type="ECO:0000256" key="5">
    <source>
        <dbReference type="ARBA" id="ARBA00022630"/>
    </source>
</evidence>
<accession>A0A194Q9Z7</accession>
<comment type="pathway">
    <text evidence="3">Lipid metabolism; peroxisomal fatty acid beta-oxidation.</text>
</comment>
<evidence type="ECO:0000256" key="2">
    <source>
        <dbReference type="ARBA" id="ARBA00004275"/>
    </source>
</evidence>
<dbReference type="EMBL" id="KQ459465">
    <property type="protein sequence ID" value="KPJ00251.1"/>
    <property type="molecule type" value="Genomic_DNA"/>
</dbReference>